<organism evidence="1 2">
    <name type="scientific">Podospora pseudocomata</name>
    <dbReference type="NCBI Taxonomy" id="2093779"/>
    <lineage>
        <taxon>Eukaryota</taxon>
        <taxon>Fungi</taxon>
        <taxon>Dikarya</taxon>
        <taxon>Ascomycota</taxon>
        <taxon>Pezizomycotina</taxon>
        <taxon>Sordariomycetes</taxon>
        <taxon>Sordariomycetidae</taxon>
        <taxon>Sordariales</taxon>
        <taxon>Podosporaceae</taxon>
        <taxon>Podospora</taxon>
    </lineage>
</organism>
<name>A0ABR0G902_9PEZI</name>
<keyword evidence="2" id="KW-1185">Reference proteome</keyword>
<sequence>MHAFDETFMLLRQQRVVICRSCHHAVLPGSVRTDVNTQHRCLPNPERRQIVERALELEKESVLSSDINSIRFPGREDAAVPDLPVWTDGRQDVFIDRLRRRPVRVYSARPARYSGYLKSRRHVRVSPPAQTGGRWRFER</sequence>
<protein>
    <submittedName>
        <fullName evidence="1">Uncharacterized protein</fullName>
    </submittedName>
</protein>
<dbReference type="RefSeq" id="XP_062741094.1">
    <property type="nucleotide sequence ID" value="XM_062884190.1"/>
</dbReference>
<accession>A0ABR0G902</accession>
<proteinExistence type="predicted"/>
<dbReference type="InterPro" id="IPR022698">
    <property type="entry name" value="OrsD"/>
</dbReference>
<evidence type="ECO:0000313" key="1">
    <source>
        <dbReference type="EMBL" id="KAK4652119.1"/>
    </source>
</evidence>
<dbReference type="EMBL" id="JAFFHA010000008">
    <property type="protein sequence ID" value="KAK4652119.1"/>
    <property type="molecule type" value="Genomic_DNA"/>
</dbReference>
<reference evidence="1 2" key="1">
    <citation type="journal article" date="2023" name="bioRxiv">
        <title>High-quality genome assemblies of four members of thePodospora anserinaspecies complex.</title>
        <authorList>
            <person name="Ament-Velasquez S.L."/>
            <person name="Vogan A.A."/>
            <person name="Wallerman O."/>
            <person name="Hartmann F."/>
            <person name="Gautier V."/>
            <person name="Silar P."/>
            <person name="Giraud T."/>
            <person name="Johannesson H."/>
        </authorList>
    </citation>
    <scope>NUCLEOTIDE SEQUENCE [LARGE SCALE GENOMIC DNA]</scope>
    <source>
        <strain evidence="1 2">CBS 415.72m</strain>
    </source>
</reference>
<evidence type="ECO:0000313" key="2">
    <source>
        <dbReference type="Proteomes" id="UP001323405"/>
    </source>
</evidence>
<dbReference type="GeneID" id="87903979"/>
<gene>
    <name evidence="1" type="ORF">QC762_0099700</name>
</gene>
<dbReference type="Pfam" id="PF12013">
    <property type="entry name" value="OrsD"/>
    <property type="match status" value="1"/>
</dbReference>
<comment type="caution">
    <text evidence="1">The sequence shown here is derived from an EMBL/GenBank/DDBJ whole genome shotgun (WGS) entry which is preliminary data.</text>
</comment>
<dbReference type="Proteomes" id="UP001323405">
    <property type="component" value="Unassembled WGS sequence"/>
</dbReference>